<reference evidence="7 8" key="1">
    <citation type="journal article" date="2024" name="J Genomics">
        <title>Draft genome sequencing and assembly of Favolaschia claudopus CIRM-BRFM 2984 isolated from oak limbs.</title>
        <authorList>
            <person name="Navarro D."/>
            <person name="Drula E."/>
            <person name="Chaduli D."/>
            <person name="Cazenave R."/>
            <person name="Ahrendt S."/>
            <person name="Wang J."/>
            <person name="Lipzen A."/>
            <person name="Daum C."/>
            <person name="Barry K."/>
            <person name="Grigoriev I.V."/>
            <person name="Favel A."/>
            <person name="Rosso M.N."/>
            <person name="Martin F."/>
        </authorList>
    </citation>
    <scope>NUCLEOTIDE SEQUENCE [LARGE SCALE GENOMIC DNA]</scope>
    <source>
        <strain evidence="7 8">CIRM-BRFM 2984</strain>
    </source>
</reference>
<keyword evidence="4 5" id="KW-0472">Membrane</keyword>
<dbReference type="AlphaFoldDB" id="A0AAW0B4R1"/>
<dbReference type="PANTHER" id="PTHR43847">
    <property type="entry name" value="BLL3993 PROTEIN"/>
    <property type="match status" value="1"/>
</dbReference>
<feature type="chain" id="PRO_5043317535" description="Protein-S-isoprenylcysteine O-methyltransferase" evidence="6">
    <location>
        <begin position="20"/>
        <end position="234"/>
    </location>
</feature>
<keyword evidence="2 5" id="KW-0812">Transmembrane</keyword>
<comment type="catalytic activity">
    <reaction evidence="5">
        <text>[protein]-C-terminal S-[(2E,6E)-farnesyl]-L-cysteine + S-adenosyl-L-methionine = [protein]-C-terminal S-[(2E,6E)-farnesyl]-L-cysteine methyl ester + S-adenosyl-L-homocysteine</text>
        <dbReference type="Rhea" id="RHEA:21672"/>
        <dbReference type="Rhea" id="RHEA-COMP:12125"/>
        <dbReference type="Rhea" id="RHEA-COMP:12126"/>
        <dbReference type="ChEBI" id="CHEBI:57856"/>
        <dbReference type="ChEBI" id="CHEBI:59789"/>
        <dbReference type="ChEBI" id="CHEBI:90510"/>
        <dbReference type="ChEBI" id="CHEBI:90511"/>
        <dbReference type="EC" id="2.1.1.100"/>
    </reaction>
</comment>
<name>A0AAW0B4R1_9AGAR</name>
<evidence type="ECO:0000256" key="6">
    <source>
        <dbReference type="SAM" id="SignalP"/>
    </source>
</evidence>
<evidence type="ECO:0000256" key="4">
    <source>
        <dbReference type="ARBA" id="ARBA00023136"/>
    </source>
</evidence>
<dbReference type="Proteomes" id="UP001362999">
    <property type="component" value="Unassembled WGS sequence"/>
</dbReference>
<protein>
    <recommendedName>
        <fullName evidence="5">Protein-S-isoprenylcysteine O-methyltransferase</fullName>
        <ecNumber evidence="5">2.1.1.100</ecNumber>
    </recommendedName>
</protein>
<dbReference type="Gene3D" id="1.20.120.1630">
    <property type="match status" value="1"/>
</dbReference>
<dbReference type="Pfam" id="PF04140">
    <property type="entry name" value="ICMT"/>
    <property type="match status" value="1"/>
</dbReference>
<feature type="transmembrane region" description="Helical" evidence="5">
    <location>
        <begin position="61"/>
        <end position="80"/>
    </location>
</feature>
<dbReference type="PANTHER" id="PTHR43847:SF1">
    <property type="entry name" value="BLL3993 PROTEIN"/>
    <property type="match status" value="1"/>
</dbReference>
<gene>
    <name evidence="7" type="ORF">R3P38DRAFT_1219388</name>
</gene>
<evidence type="ECO:0000256" key="3">
    <source>
        <dbReference type="ARBA" id="ARBA00022989"/>
    </source>
</evidence>
<sequence>MPPVDSLSAFRILLICTQAILNHLAFTPPNRSVAKGVSRFNTDQHYLLQIAPLIAKLHQRMVWVCAGFEITFFLTSLMSFPSTRSPVCLVSQPNIRLTPFFCVGWAAVVLGAYIRLECFGKLKELFTFDLTIHPDHRLITDGLYNYVRHPAYTGSLLITAGLALTHMSKGNWPTECGPLLLPASGFIIGTSWFLWTLAVGLSRVEAEDKQLRKMFPEWDAWAARVRWWFLPGLI</sequence>
<accession>A0AAW0B4R1</accession>
<evidence type="ECO:0000313" key="7">
    <source>
        <dbReference type="EMBL" id="KAK7020530.1"/>
    </source>
</evidence>
<feature type="transmembrane region" description="Helical" evidence="5">
    <location>
        <begin position="179"/>
        <end position="204"/>
    </location>
</feature>
<feature type="transmembrane region" description="Helical" evidence="5">
    <location>
        <begin position="151"/>
        <end position="167"/>
    </location>
</feature>
<dbReference type="GO" id="GO:0005789">
    <property type="term" value="C:endoplasmic reticulum membrane"/>
    <property type="evidence" value="ECO:0007669"/>
    <property type="project" value="UniProtKB-SubCell"/>
</dbReference>
<keyword evidence="8" id="KW-1185">Reference proteome</keyword>
<dbReference type="GO" id="GO:0004671">
    <property type="term" value="F:protein C-terminal S-isoprenylcysteine carboxyl O-methyltransferase activity"/>
    <property type="evidence" value="ECO:0007669"/>
    <property type="project" value="UniProtKB-EC"/>
</dbReference>
<evidence type="ECO:0000256" key="2">
    <source>
        <dbReference type="ARBA" id="ARBA00022692"/>
    </source>
</evidence>
<comment type="similarity">
    <text evidence="5">Belongs to the class VI-like SAM-binding methyltransferase superfamily. Isoprenylcysteine carboxyl methyltransferase family.</text>
</comment>
<feature type="transmembrane region" description="Helical" evidence="5">
    <location>
        <begin position="95"/>
        <end position="114"/>
    </location>
</feature>
<feature type="signal peptide" evidence="6">
    <location>
        <begin position="1"/>
        <end position="19"/>
    </location>
</feature>
<keyword evidence="3 5" id="KW-1133">Transmembrane helix</keyword>
<comment type="subcellular location">
    <subcellularLocation>
        <location evidence="5">Endoplasmic reticulum membrane</location>
        <topology evidence="5">Multi-pass membrane protein</topology>
    </subcellularLocation>
    <subcellularLocation>
        <location evidence="1">Membrane</location>
        <topology evidence="1">Multi-pass membrane protein</topology>
    </subcellularLocation>
</comment>
<keyword evidence="5" id="KW-0489">Methyltransferase</keyword>
<proteinExistence type="inferred from homology"/>
<dbReference type="EC" id="2.1.1.100" evidence="5"/>
<evidence type="ECO:0000256" key="1">
    <source>
        <dbReference type="ARBA" id="ARBA00004141"/>
    </source>
</evidence>
<dbReference type="GO" id="GO:0032259">
    <property type="term" value="P:methylation"/>
    <property type="evidence" value="ECO:0007669"/>
    <property type="project" value="UniProtKB-KW"/>
</dbReference>
<keyword evidence="5" id="KW-0256">Endoplasmic reticulum</keyword>
<keyword evidence="5" id="KW-0949">S-adenosyl-L-methionine</keyword>
<dbReference type="InterPro" id="IPR007269">
    <property type="entry name" value="ICMT_MeTrfase"/>
</dbReference>
<dbReference type="InterPro" id="IPR052527">
    <property type="entry name" value="Metal_cation-efflux_comp"/>
</dbReference>
<evidence type="ECO:0000256" key="5">
    <source>
        <dbReference type="RuleBase" id="RU362022"/>
    </source>
</evidence>
<dbReference type="EMBL" id="JAWWNJ010000041">
    <property type="protein sequence ID" value="KAK7020530.1"/>
    <property type="molecule type" value="Genomic_DNA"/>
</dbReference>
<evidence type="ECO:0000313" key="8">
    <source>
        <dbReference type="Proteomes" id="UP001362999"/>
    </source>
</evidence>
<comment type="caution">
    <text evidence="7">The sequence shown here is derived from an EMBL/GenBank/DDBJ whole genome shotgun (WGS) entry which is preliminary data.</text>
</comment>
<organism evidence="7 8">
    <name type="scientific">Favolaschia claudopus</name>
    <dbReference type="NCBI Taxonomy" id="2862362"/>
    <lineage>
        <taxon>Eukaryota</taxon>
        <taxon>Fungi</taxon>
        <taxon>Dikarya</taxon>
        <taxon>Basidiomycota</taxon>
        <taxon>Agaricomycotina</taxon>
        <taxon>Agaricomycetes</taxon>
        <taxon>Agaricomycetidae</taxon>
        <taxon>Agaricales</taxon>
        <taxon>Marasmiineae</taxon>
        <taxon>Mycenaceae</taxon>
        <taxon>Favolaschia</taxon>
    </lineage>
</organism>
<keyword evidence="6" id="KW-0732">Signal</keyword>
<keyword evidence="5" id="KW-0808">Transferase</keyword>